<comment type="caution">
    <text evidence="10">The sequence shown here is derived from an EMBL/GenBank/DDBJ whole genome shotgun (WGS) entry which is preliminary data.</text>
</comment>
<evidence type="ECO:0000313" key="10">
    <source>
        <dbReference type="EMBL" id="MSS44650.1"/>
    </source>
</evidence>
<dbReference type="Gene3D" id="3.40.50.1970">
    <property type="match status" value="1"/>
</dbReference>
<dbReference type="InterPro" id="IPR016205">
    <property type="entry name" value="Glycerol_DH"/>
</dbReference>
<evidence type="ECO:0000256" key="1">
    <source>
        <dbReference type="ARBA" id="ARBA00022490"/>
    </source>
</evidence>
<evidence type="ECO:0000256" key="2">
    <source>
        <dbReference type="ARBA" id="ARBA00022516"/>
    </source>
</evidence>
<evidence type="ECO:0000256" key="3">
    <source>
        <dbReference type="ARBA" id="ARBA00022723"/>
    </source>
</evidence>
<dbReference type="PANTHER" id="PTHR43616">
    <property type="entry name" value="GLYCEROL DEHYDROGENASE"/>
    <property type="match status" value="1"/>
</dbReference>
<evidence type="ECO:0000256" key="6">
    <source>
        <dbReference type="ARBA" id="ARBA00023027"/>
    </source>
</evidence>
<dbReference type="CDD" id="cd08175">
    <property type="entry name" value="G1PDH"/>
    <property type="match status" value="1"/>
</dbReference>
<dbReference type="Gene3D" id="1.20.1090.10">
    <property type="entry name" value="Dehydroquinate synthase-like - alpha domain"/>
    <property type="match status" value="1"/>
</dbReference>
<dbReference type="GO" id="GO:0008654">
    <property type="term" value="P:phospholipid biosynthetic process"/>
    <property type="evidence" value="ECO:0007669"/>
    <property type="project" value="UniProtKB-KW"/>
</dbReference>
<dbReference type="PANTHER" id="PTHR43616:SF5">
    <property type="entry name" value="GLYCEROL DEHYDROGENASE 1"/>
    <property type="match status" value="1"/>
</dbReference>
<dbReference type="Pfam" id="PF13685">
    <property type="entry name" value="Fe-ADH_2"/>
    <property type="match status" value="1"/>
</dbReference>
<dbReference type="GO" id="GO:0016614">
    <property type="term" value="F:oxidoreductase activity, acting on CH-OH group of donors"/>
    <property type="evidence" value="ECO:0007669"/>
    <property type="project" value="InterPro"/>
</dbReference>
<keyword evidence="5" id="KW-0560">Oxidoreductase</keyword>
<keyword evidence="7" id="KW-0443">Lipid metabolism</keyword>
<dbReference type="AlphaFoldDB" id="A0A7K0J3Y7"/>
<evidence type="ECO:0000256" key="9">
    <source>
        <dbReference type="ARBA" id="ARBA00023264"/>
    </source>
</evidence>
<evidence type="ECO:0000256" key="7">
    <source>
        <dbReference type="ARBA" id="ARBA00023098"/>
    </source>
</evidence>
<reference evidence="10 11" key="1">
    <citation type="submission" date="2019-08" db="EMBL/GenBank/DDBJ databases">
        <title>In-depth cultivation of the pig gut microbiome towards novel bacterial diversity and tailored functional studies.</title>
        <authorList>
            <person name="Wylensek D."/>
            <person name="Hitch T.C.A."/>
            <person name="Clavel T."/>
        </authorList>
    </citation>
    <scope>NUCLEOTIDE SEQUENCE [LARGE SCALE GENOMIC DNA]</scope>
    <source>
        <strain evidence="10 11">WCA-380-WT-3A</strain>
    </source>
</reference>
<dbReference type="RefSeq" id="WP_154561159.1">
    <property type="nucleotide sequence ID" value="NZ_VUMG01000001.1"/>
</dbReference>
<organism evidence="10 11">
    <name type="scientific">Cutibacterium porci</name>
    <dbReference type="NCBI Taxonomy" id="2605781"/>
    <lineage>
        <taxon>Bacteria</taxon>
        <taxon>Bacillati</taxon>
        <taxon>Actinomycetota</taxon>
        <taxon>Actinomycetes</taxon>
        <taxon>Propionibacteriales</taxon>
        <taxon>Propionibacteriaceae</taxon>
        <taxon>Cutibacterium</taxon>
    </lineage>
</organism>
<evidence type="ECO:0000313" key="11">
    <source>
        <dbReference type="Proteomes" id="UP000466104"/>
    </source>
</evidence>
<dbReference type="EMBL" id="VUMG01000001">
    <property type="protein sequence ID" value="MSS44650.1"/>
    <property type="molecule type" value="Genomic_DNA"/>
</dbReference>
<keyword evidence="2" id="KW-0444">Lipid biosynthesis</keyword>
<keyword evidence="6" id="KW-0520">NAD</keyword>
<name>A0A7K0J3Y7_9ACTN</name>
<dbReference type="GO" id="GO:0005829">
    <property type="term" value="C:cytosol"/>
    <property type="evidence" value="ECO:0007669"/>
    <property type="project" value="TreeGrafter"/>
</dbReference>
<keyword evidence="3" id="KW-0479">Metal-binding</keyword>
<accession>A0A7K0J3Y7</accession>
<proteinExistence type="predicted"/>
<dbReference type="InterPro" id="IPR032837">
    <property type="entry name" value="G1PDH"/>
</dbReference>
<evidence type="ECO:0000256" key="5">
    <source>
        <dbReference type="ARBA" id="ARBA00023002"/>
    </source>
</evidence>
<keyword evidence="11" id="KW-1185">Reference proteome</keyword>
<gene>
    <name evidence="10" type="ORF">FYJ43_00920</name>
</gene>
<protein>
    <submittedName>
        <fullName evidence="10">sn-glycerol-1-phosphate dehydrogenase</fullName>
    </submittedName>
</protein>
<evidence type="ECO:0000256" key="8">
    <source>
        <dbReference type="ARBA" id="ARBA00023209"/>
    </source>
</evidence>
<sequence>MSELIDKALNDCDDTDIVIMGHDVLDETGHVFKELFGDARAIVIADENTWAVAGEQVTASLTANRVETVEPMVFPGRPTVYACYENIEKIRDHIRDLDGVIACSIGSGTLNDLTKRASDELGRRYMNVCTAASMDGYAAFGASITENGFKHTMSCRAPQALIADLPTMASAPRRCTATGLGDLIEKVPAGADWILADELGIEPINNEVWDLVQGPLVSAIGDPEGLADGKPEAFNGLIEGLVMSGLAMQKYRISSRPASGAGHQFSHLWEMEHLGMNQEPPLTHGFKVGLGTISVLALWEKVVDHDFTTLDVEAAVATWPSAAQMEAKVRASFTGDMLEPAVKQTMDKYIDAGALRERLELVKSQWPTIRERCRAQVMPAARVEDIIKAVGGVYHPAQIGLTRQRFHDTYYRCQMIRSRYTLLDLLVETGTISDFVEPLFEPDGFWGQRPWPQS</sequence>
<keyword evidence="4" id="KW-0521">NADP</keyword>
<dbReference type="SUPFAM" id="SSF56796">
    <property type="entry name" value="Dehydroquinate synthase-like"/>
    <property type="match status" value="1"/>
</dbReference>
<keyword evidence="8" id="KW-0594">Phospholipid biosynthesis</keyword>
<evidence type="ECO:0000256" key="4">
    <source>
        <dbReference type="ARBA" id="ARBA00022857"/>
    </source>
</evidence>
<keyword evidence="1" id="KW-0963">Cytoplasm</keyword>
<dbReference type="GO" id="GO:0046872">
    <property type="term" value="F:metal ion binding"/>
    <property type="evidence" value="ECO:0007669"/>
    <property type="project" value="UniProtKB-KW"/>
</dbReference>
<keyword evidence="9" id="KW-1208">Phospholipid metabolism</keyword>
<dbReference type="Proteomes" id="UP000466104">
    <property type="component" value="Unassembled WGS sequence"/>
</dbReference>